<evidence type="ECO:0000256" key="1">
    <source>
        <dbReference type="ARBA" id="ARBA00006043"/>
    </source>
</evidence>
<dbReference type="GO" id="GO:0006511">
    <property type="term" value="P:ubiquitin-dependent protein catabolic process"/>
    <property type="evidence" value="ECO:0007669"/>
    <property type="project" value="InterPro"/>
</dbReference>
<feature type="domain" description="Ubiquitin fusion degradation protein UFD1 N-terminal subdomain 1" evidence="4">
    <location>
        <begin position="71"/>
        <end position="167"/>
    </location>
</feature>
<dbReference type="PANTHER" id="PTHR12555">
    <property type="entry name" value="UBIQUITIN FUSION DEGRADATON PROTEIN 1"/>
    <property type="match status" value="1"/>
</dbReference>
<evidence type="ECO:0000259" key="5">
    <source>
        <dbReference type="Pfam" id="PF24842"/>
    </source>
</evidence>
<feature type="compositionally biased region" description="Basic and acidic residues" evidence="3">
    <location>
        <begin position="351"/>
        <end position="366"/>
    </location>
</feature>
<dbReference type="InterPro" id="IPR055417">
    <property type="entry name" value="UFD1_N1"/>
</dbReference>
<feature type="compositionally biased region" description="Polar residues" evidence="3">
    <location>
        <begin position="367"/>
        <end position="378"/>
    </location>
</feature>
<dbReference type="Gene3D" id="2.40.40.50">
    <property type="entry name" value="Ubiquitin fusion degradation protein UFD1, N-terminal domain"/>
    <property type="match status" value="1"/>
</dbReference>
<dbReference type="Proteomes" id="UP001341281">
    <property type="component" value="Chromosome 04"/>
</dbReference>
<gene>
    <name evidence="6" type="ORF">U9M48_020729</name>
</gene>
<dbReference type="Pfam" id="PF24842">
    <property type="entry name" value="UFD1_N2"/>
    <property type="match status" value="1"/>
</dbReference>
<sequence length="378" mass="40998">MWVRFGVLGPADESAAVRNPPPILACPCVGASHKYERRLVMRLGDSAACASPVPTAKFDFEEYLRLQSHTFVQYYRCLPISLLNKGQVDEDGNRVIMPQSALDRLDGLTIQYPMLFQIQNPGTERVTHCGVLEFTADEGFIHMPVCLMAQLGVRETEIVLVRSTTLPTATFVKLQPHTTDFHSVACPKDLLEHNFMKFPCVTAGETIAVMEGERRFYLDVVEARPADAVCTLDTDCEVEFATALDYVEPPPPPVASKGNDEKQPARFTGAAARMDGKTVEQQPPAPPVPVVGGHGDQPRKPVQFTGTAARVDGKPVEEPPETVAAVAGAPGATKRKFRYGAPSAAGNGASKSKEEGGATAKDKEQQKPFTGTQYSLKD</sequence>
<dbReference type="Pfam" id="PF03152">
    <property type="entry name" value="UFD1_N1"/>
    <property type="match status" value="1"/>
</dbReference>
<dbReference type="EMBL" id="CP144748">
    <property type="protein sequence ID" value="WVZ72235.1"/>
    <property type="molecule type" value="Genomic_DNA"/>
</dbReference>
<dbReference type="InterPro" id="IPR055418">
    <property type="entry name" value="UFD1_N2"/>
</dbReference>
<feature type="region of interest" description="Disordered" evidence="3">
    <location>
        <begin position="276"/>
        <end position="378"/>
    </location>
</feature>
<keyword evidence="2" id="KW-0833">Ubl conjugation pathway</keyword>
<dbReference type="PANTHER" id="PTHR12555:SF19">
    <property type="entry name" value="OS01G0144500 PROTEIN"/>
    <property type="match status" value="1"/>
</dbReference>
<accession>A0AAQ3WSR3</accession>
<proteinExistence type="inferred from homology"/>
<dbReference type="GO" id="GO:0031593">
    <property type="term" value="F:polyubiquitin modification-dependent protein binding"/>
    <property type="evidence" value="ECO:0007669"/>
    <property type="project" value="TreeGrafter"/>
</dbReference>
<reference evidence="6 7" key="1">
    <citation type="submission" date="2024-02" db="EMBL/GenBank/DDBJ databases">
        <title>High-quality chromosome-scale genome assembly of Pensacola bahiagrass (Paspalum notatum Flugge var. saurae).</title>
        <authorList>
            <person name="Vega J.M."/>
            <person name="Podio M."/>
            <person name="Orjuela J."/>
            <person name="Siena L.A."/>
            <person name="Pessino S.C."/>
            <person name="Combes M.C."/>
            <person name="Mariac C."/>
            <person name="Albertini E."/>
            <person name="Pupilli F."/>
            <person name="Ortiz J.P.A."/>
            <person name="Leblanc O."/>
        </authorList>
    </citation>
    <scope>NUCLEOTIDE SEQUENCE [LARGE SCALE GENOMIC DNA]</scope>
    <source>
        <strain evidence="6">R1</strain>
        <tissue evidence="6">Leaf</tissue>
    </source>
</reference>
<feature type="domain" description="Ubiquitin fusion degradation protein UFD1 N-terminal subdomain 2" evidence="5">
    <location>
        <begin position="169"/>
        <end position="242"/>
    </location>
</feature>
<evidence type="ECO:0000256" key="2">
    <source>
        <dbReference type="ARBA" id="ARBA00022786"/>
    </source>
</evidence>
<protein>
    <recommendedName>
        <fullName evidence="8">Ubiquitin fusion degradation protein</fullName>
    </recommendedName>
</protein>
<feature type="compositionally biased region" description="Low complexity" evidence="3">
    <location>
        <begin position="321"/>
        <end position="332"/>
    </location>
</feature>
<keyword evidence="7" id="KW-1185">Reference proteome</keyword>
<evidence type="ECO:0000313" key="7">
    <source>
        <dbReference type="Proteomes" id="UP001341281"/>
    </source>
</evidence>
<dbReference type="Gene3D" id="3.10.330.10">
    <property type="match status" value="1"/>
</dbReference>
<dbReference type="InterPro" id="IPR004854">
    <property type="entry name" value="Ufd1-like"/>
</dbReference>
<evidence type="ECO:0000259" key="4">
    <source>
        <dbReference type="Pfam" id="PF03152"/>
    </source>
</evidence>
<dbReference type="GO" id="GO:0036503">
    <property type="term" value="P:ERAD pathway"/>
    <property type="evidence" value="ECO:0007669"/>
    <property type="project" value="TreeGrafter"/>
</dbReference>
<dbReference type="InterPro" id="IPR042299">
    <property type="entry name" value="Ufd1-like_Nn"/>
</dbReference>
<evidence type="ECO:0000256" key="3">
    <source>
        <dbReference type="SAM" id="MobiDB-lite"/>
    </source>
</evidence>
<comment type="similarity">
    <text evidence="1">Belongs to the UFD1 family.</text>
</comment>
<name>A0AAQ3WSR3_PASNO</name>
<dbReference type="GO" id="GO:0034098">
    <property type="term" value="C:VCP-NPL4-UFD1 AAA ATPase complex"/>
    <property type="evidence" value="ECO:0007669"/>
    <property type="project" value="TreeGrafter"/>
</dbReference>
<dbReference type="AlphaFoldDB" id="A0AAQ3WSR3"/>
<organism evidence="6 7">
    <name type="scientific">Paspalum notatum var. saurae</name>
    <dbReference type="NCBI Taxonomy" id="547442"/>
    <lineage>
        <taxon>Eukaryota</taxon>
        <taxon>Viridiplantae</taxon>
        <taxon>Streptophyta</taxon>
        <taxon>Embryophyta</taxon>
        <taxon>Tracheophyta</taxon>
        <taxon>Spermatophyta</taxon>
        <taxon>Magnoliopsida</taxon>
        <taxon>Liliopsida</taxon>
        <taxon>Poales</taxon>
        <taxon>Poaceae</taxon>
        <taxon>PACMAD clade</taxon>
        <taxon>Panicoideae</taxon>
        <taxon>Andropogonodae</taxon>
        <taxon>Paspaleae</taxon>
        <taxon>Paspalinae</taxon>
        <taxon>Paspalum</taxon>
    </lineage>
</organism>
<evidence type="ECO:0008006" key="8">
    <source>
        <dbReference type="Google" id="ProtNLM"/>
    </source>
</evidence>
<evidence type="ECO:0000313" key="6">
    <source>
        <dbReference type="EMBL" id="WVZ72235.1"/>
    </source>
</evidence>